<dbReference type="Pfam" id="PF13419">
    <property type="entry name" value="HAD_2"/>
    <property type="match status" value="1"/>
</dbReference>
<dbReference type="RefSeq" id="WP_177718144.1">
    <property type="nucleotide sequence ID" value="NZ_JACRSQ010000043.1"/>
</dbReference>
<dbReference type="InterPro" id="IPR041492">
    <property type="entry name" value="HAD_2"/>
</dbReference>
<dbReference type="AlphaFoldDB" id="A0A926I3E7"/>
<name>A0A926I3E7_9FIRM</name>
<dbReference type="EMBL" id="JACRSQ010000043">
    <property type="protein sequence ID" value="MBC8545061.1"/>
    <property type="molecule type" value="Genomic_DNA"/>
</dbReference>
<gene>
    <name evidence="1" type="ORF">H8730_16085</name>
</gene>
<dbReference type="InterPro" id="IPR023198">
    <property type="entry name" value="PGP-like_dom2"/>
</dbReference>
<evidence type="ECO:0000313" key="2">
    <source>
        <dbReference type="Proteomes" id="UP000657006"/>
    </source>
</evidence>
<comment type="caution">
    <text evidence="1">The sequence shown here is derived from an EMBL/GenBank/DDBJ whole genome shotgun (WGS) entry which is preliminary data.</text>
</comment>
<sequence>MLEHIIFDLDGTLTDPFLGITRSVQFALSHFGISVENLEALTCFIGPPLLDSFRQFYGFTEEQAEEAVVFYRKYFRETGIFENEVLEGIPELLSNLCAAGKKLYVATSKPQIFAEQILEHFSLRTYFQGVCGSNLDGSRCRKAEVIDDILNTLPPNASAVMVGDRMYDVAGAKEAGIPCIGVTYGYGGEEELRQAGADRIAATVQELEQCLLQESRDE</sequence>
<reference evidence="1" key="1">
    <citation type="submission" date="2020-08" db="EMBL/GenBank/DDBJ databases">
        <title>Genome public.</title>
        <authorList>
            <person name="Liu C."/>
            <person name="Sun Q."/>
        </authorList>
    </citation>
    <scope>NUCLEOTIDE SEQUENCE</scope>
    <source>
        <strain evidence="1">NSJ-32</strain>
    </source>
</reference>
<dbReference type="InterPro" id="IPR036412">
    <property type="entry name" value="HAD-like_sf"/>
</dbReference>
<keyword evidence="1" id="KW-0378">Hydrolase</keyword>
<dbReference type="GO" id="GO:0004713">
    <property type="term" value="F:protein tyrosine kinase activity"/>
    <property type="evidence" value="ECO:0007669"/>
    <property type="project" value="TreeGrafter"/>
</dbReference>
<evidence type="ECO:0000313" key="1">
    <source>
        <dbReference type="EMBL" id="MBC8545061.1"/>
    </source>
</evidence>
<dbReference type="Gene3D" id="1.10.150.240">
    <property type="entry name" value="Putative phosphatase, domain 2"/>
    <property type="match status" value="1"/>
</dbReference>
<dbReference type="SFLD" id="SFLDG01129">
    <property type="entry name" value="C1.5:_HAD__Beta-PGM__Phosphata"/>
    <property type="match status" value="1"/>
</dbReference>
<protein>
    <submittedName>
        <fullName evidence="1">HAD family hydrolase</fullName>
    </submittedName>
</protein>
<dbReference type="PANTHER" id="PTHR43434">
    <property type="entry name" value="PHOSPHOGLYCOLATE PHOSPHATASE"/>
    <property type="match status" value="1"/>
</dbReference>
<dbReference type="InterPro" id="IPR050155">
    <property type="entry name" value="HAD-like_hydrolase_sf"/>
</dbReference>
<dbReference type="GO" id="GO:0005829">
    <property type="term" value="C:cytosol"/>
    <property type="evidence" value="ECO:0007669"/>
    <property type="project" value="TreeGrafter"/>
</dbReference>
<keyword evidence="2" id="KW-1185">Reference proteome</keyword>
<dbReference type="Proteomes" id="UP000657006">
    <property type="component" value="Unassembled WGS sequence"/>
</dbReference>
<dbReference type="Gene3D" id="3.40.50.1000">
    <property type="entry name" value="HAD superfamily/HAD-like"/>
    <property type="match status" value="1"/>
</dbReference>
<dbReference type="InterPro" id="IPR023214">
    <property type="entry name" value="HAD_sf"/>
</dbReference>
<dbReference type="GO" id="GO:0016787">
    <property type="term" value="F:hydrolase activity"/>
    <property type="evidence" value="ECO:0007669"/>
    <property type="project" value="UniProtKB-KW"/>
</dbReference>
<dbReference type="SUPFAM" id="SSF56784">
    <property type="entry name" value="HAD-like"/>
    <property type="match status" value="1"/>
</dbReference>
<dbReference type="SFLD" id="SFLDS00003">
    <property type="entry name" value="Haloacid_Dehalogenase"/>
    <property type="match status" value="1"/>
</dbReference>
<proteinExistence type="predicted"/>
<dbReference type="PANTHER" id="PTHR43434:SF20">
    <property type="entry name" value="5'-NUCLEOTIDASE"/>
    <property type="match status" value="1"/>
</dbReference>
<dbReference type="CDD" id="cd04302">
    <property type="entry name" value="HAD_5NT"/>
    <property type="match status" value="1"/>
</dbReference>
<accession>A0A926I3E7</accession>
<organism evidence="1 2">
    <name type="scientific">Bianquea renquensis</name>
    <dbReference type="NCBI Taxonomy" id="2763661"/>
    <lineage>
        <taxon>Bacteria</taxon>
        <taxon>Bacillati</taxon>
        <taxon>Bacillota</taxon>
        <taxon>Clostridia</taxon>
        <taxon>Eubacteriales</taxon>
        <taxon>Bianqueaceae</taxon>
        <taxon>Bianquea</taxon>
    </lineage>
</organism>